<keyword evidence="2" id="KW-0378">Hydrolase</keyword>
<dbReference type="InterPro" id="IPR013520">
    <property type="entry name" value="Ribonucl_H"/>
</dbReference>
<evidence type="ECO:0000313" key="5">
    <source>
        <dbReference type="EMBL" id="CAF1065780.1"/>
    </source>
</evidence>
<dbReference type="Proteomes" id="UP000663828">
    <property type="component" value="Unassembled WGS sequence"/>
</dbReference>
<evidence type="ECO:0000256" key="1">
    <source>
        <dbReference type="ARBA" id="ARBA00022722"/>
    </source>
</evidence>
<dbReference type="FunFam" id="3.30.420.10:FF:000034">
    <property type="entry name" value="3'-5' exoribonuclease 1"/>
    <property type="match status" value="1"/>
</dbReference>
<evidence type="ECO:0000259" key="4">
    <source>
        <dbReference type="SMART" id="SM00479"/>
    </source>
</evidence>
<dbReference type="InterPro" id="IPR036397">
    <property type="entry name" value="RNaseH_sf"/>
</dbReference>
<dbReference type="InterPro" id="IPR012337">
    <property type="entry name" value="RNaseH-like_sf"/>
</dbReference>
<dbReference type="GO" id="GO:0003676">
    <property type="term" value="F:nucleic acid binding"/>
    <property type="evidence" value="ECO:0007669"/>
    <property type="project" value="InterPro"/>
</dbReference>
<name>A0A814LJ70_ADIRI</name>
<organism evidence="5 6">
    <name type="scientific">Adineta ricciae</name>
    <name type="common">Rotifer</name>
    <dbReference type="NCBI Taxonomy" id="249248"/>
    <lineage>
        <taxon>Eukaryota</taxon>
        <taxon>Metazoa</taxon>
        <taxon>Spiralia</taxon>
        <taxon>Gnathifera</taxon>
        <taxon>Rotifera</taxon>
        <taxon>Eurotatoria</taxon>
        <taxon>Bdelloidea</taxon>
        <taxon>Adinetida</taxon>
        <taxon>Adinetidae</taxon>
        <taxon>Adineta</taxon>
    </lineage>
</organism>
<dbReference type="Pfam" id="PF00929">
    <property type="entry name" value="RNase_T"/>
    <property type="match status" value="1"/>
</dbReference>
<accession>A0A814LJ70</accession>
<dbReference type="Gene3D" id="1.10.720.30">
    <property type="entry name" value="SAP domain"/>
    <property type="match status" value="1"/>
</dbReference>
<comment type="caution">
    <text evidence="5">The sequence shown here is derived from an EMBL/GenBank/DDBJ whole genome shotgun (WGS) entry which is preliminary data.</text>
</comment>
<dbReference type="SMART" id="SM00479">
    <property type="entry name" value="EXOIII"/>
    <property type="match status" value="1"/>
</dbReference>
<reference evidence="5" key="1">
    <citation type="submission" date="2021-02" db="EMBL/GenBank/DDBJ databases">
        <authorList>
            <person name="Nowell W R."/>
        </authorList>
    </citation>
    <scope>NUCLEOTIDE SEQUENCE</scope>
</reference>
<dbReference type="InterPro" id="IPR047201">
    <property type="entry name" value="ERI-1_3'hExo-like"/>
</dbReference>
<dbReference type="CDD" id="cd06133">
    <property type="entry name" value="ERI-1_3'hExo_like"/>
    <property type="match status" value="1"/>
</dbReference>
<gene>
    <name evidence="5" type="ORF">XAT740_LOCUS16536</name>
</gene>
<evidence type="ECO:0000256" key="2">
    <source>
        <dbReference type="ARBA" id="ARBA00022801"/>
    </source>
</evidence>
<keyword evidence="3" id="KW-0269">Exonuclease</keyword>
<dbReference type="InterPro" id="IPR051274">
    <property type="entry name" value="3-5_Exoribonuclease"/>
</dbReference>
<proteinExistence type="predicted"/>
<dbReference type="PANTHER" id="PTHR23044:SF61">
    <property type="entry name" value="3'-5' EXORIBONUCLEASE 1-RELATED"/>
    <property type="match status" value="1"/>
</dbReference>
<dbReference type="PANTHER" id="PTHR23044">
    <property type="entry name" value="3'-5' EXONUCLEASE ERI1-RELATED"/>
    <property type="match status" value="1"/>
</dbReference>
<dbReference type="GO" id="GO:0000175">
    <property type="term" value="F:3'-5'-RNA exonuclease activity"/>
    <property type="evidence" value="ECO:0007669"/>
    <property type="project" value="InterPro"/>
</dbReference>
<dbReference type="SUPFAM" id="SSF53098">
    <property type="entry name" value="Ribonuclease H-like"/>
    <property type="match status" value="1"/>
</dbReference>
<dbReference type="EMBL" id="CAJNOR010001055">
    <property type="protein sequence ID" value="CAF1065780.1"/>
    <property type="molecule type" value="Genomic_DNA"/>
</dbReference>
<evidence type="ECO:0000313" key="6">
    <source>
        <dbReference type="Proteomes" id="UP000663828"/>
    </source>
</evidence>
<protein>
    <recommendedName>
        <fullName evidence="4">Exonuclease domain-containing protein</fullName>
    </recommendedName>
</protein>
<evidence type="ECO:0000256" key="3">
    <source>
        <dbReference type="ARBA" id="ARBA00022839"/>
    </source>
</evidence>
<keyword evidence="1" id="KW-0540">Nuclease</keyword>
<dbReference type="Gene3D" id="3.30.420.10">
    <property type="entry name" value="Ribonuclease H-like superfamily/Ribonuclease H"/>
    <property type="match status" value="1"/>
</dbReference>
<sequence>MASATKNSSEDQISYSTALINEHSQQRKTVAKTLSQKQLNKLSRTVSEMHPGKLQAELRKRNLSTSGILDIQRLRLKTYLKNELMGLFTDPLAMIEQPFDYIAVVDFEATCEKDVPNYLHEIIEFPIVLVDVKQQTIVDQFRSYCRPERNPVLSQFCRDLTGIQQHQVDTAPTFAEVLHNVERWLNERNLSTSASRNKLAFATDGPWDFAKFLQMQCRLSSLPYPEWANQWVNVRKMFARFYSMRSCGIVKMLEKLGLSFEGQQHSGLDDSNNIAHIVVQLLKDGCILSLNDGIHEECSNDNKATDDNEIEIVFED</sequence>
<feature type="domain" description="Exonuclease" evidence="4">
    <location>
        <begin position="101"/>
        <end position="287"/>
    </location>
</feature>
<dbReference type="InterPro" id="IPR036361">
    <property type="entry name" value="SAP_dom_sf"/>
</dbReference>
<dbReference type="AlphaFoldDB" id="A0A814LJ70"/>
<keyword evidence="6" id="KW-1185">Reference proteome</keyword>